<organism evidence="2 3">
    <name type="scientific">Perilla frutescens var. hirtella</name>
    <name type="common">Perilla citriodora</name>
    <name type="synonym">Perilla setoyensis</name>
    <dbReference type="NCBI Taxonomy" id="608512"/>
    <lineage>
        <taxon>Eukaryota</taxon>
        <taxon>Viridiplantae</taxon>
        <taxon>Streptophyta</taxon>
        <taxon>Embryophyta</taxon>
        <taxon>Tracheophyta</taxon>
        <taxon>Spermatophyta</taxon>
        <taxon>Magnoliopsida</taxon>
        <taxon>eudicotyledons</taxon>
        <taxon>Gunneridae</taxon>
        <taxon>Pentapetalae</taxon>
        <taxon>asterids</taxon>
        <taxon>lamiids</taxon>
        <taxon>Lamiales</taxon>
        <taxon>Lamiaceae</taxon>
        <taxon>Nepetoideae</taxon>
        <taxon>Elsholtzieae</taxon>
        <taxon>Perilla</taxon>
    </lineage>
</organism>
<protein>
    <submittedName>
        <fullName evidence="2">Oxysterol-binding 4B-like protein</fullName>
    </submittedName>
</protein>
<dbReference type="Proteomes" id="UP001190926">
    <property type="component" value="Unassembled WGS sequence"/>
</dbReference>
<proteinExistence type="predicted"/>
<sequence>MALIKSSSDDDDDQKAVSVLQGDGVCMSRILGRESSSVGKTSSRIFYRSGEGVPFRWEMQPGTAKNPREDEDVIPPICPSPLMQSIGLPLPNLDHDEGDFKRSKKMRRRLREMVNKGISSCDIIKKVAVDIISGRRSKHQPESSSRRVLDVSMVDGPFCCSPWNIPAILDEGNRRVYYCSQHKNAFAVEEDDIFLSRLILSGVSSAEQFSDEISPAGIPFGWEMHPGTPKESPEKEVIPPPSPPPAVQSLSLPPAGGAGSRDTAKKSTWKNAWFWIRRCGKKKENNKIMISFRYHGKMDEELDASFRKSSSRNLQLRGKFFSCGPWNTYRRDFLFFAKKKLNIHL</sequence>
<name>A0AAD4PDZ7_PERFH</name>
<evidence type="ECO:0000256" key="1">
    <source>
        <dbReference type="SAM" id="MobiDB-lite"/>
    </source>
</evidence>
<reference evidence="2 3" key="1">
    <citation type="journal article" date="2021" name="Nat. Commun.">
        <title>Incipient diploidization of the medicinal plant Perilla within 10,000 years.</title>
        <authorList>
            <person name="Zhang Y."/>
            <person name="Shen Q."/>
            <person name="Leng L."/>
            <person name="Zhang D."/>
            <person name="Chen S."/>
            <person name="Shi Y."/>
            <person name="Ning Z."/>
            <person name="Chen S."/>
        </authorList>
    </citation>
    <scope>NUCLEOTIDE SEQUENCE [LARGE SCALE GENOMIC DNA]</scope>
    <source>
        <strain evidence="3">cv. PC099</strain>
    </source>
</reference>
<keyword evidence="3" id="KW-1185">Reference proteome</keyword>
<gene>
    <name evidence="2" type="ORF">C2S53_003258</name>
</gene>
<dbReference type="EMBL" id="SDAM02000035">
    <property type="protein sequence ID" value="KAH6835407.1"/>
    <property type="molecule type" value="Genomic_DNA"/>
</dbReference>
<evidence type="ECO:0000313" key="2">
    <source>
        <dbReference type="EMBL" id="KAH6835407.1"/>
    </source>
</evidence>
<comment type="caution">
    <text evidence="2">The sequence shown here is derived from an EMBL/GenBank/DDBJ whole genome shotgun (WGS) entry which is preliminary data.</text>
</comment>
<dbReference type="PANTHER" id="PTHR33257:SF4">
    <property type="entry name" value="EXPRESSED PROTEIN"/>
    <property type="match status" value="1"/>
</dbReference>
<accession>A0AAD4PDZ7</accession>
<dbReference type="PANTHER" id="PTHR33257">
    <property type="entry name" value="OS05G0165500 PROTEIN"/>
    <property type="match status" value="1"/>
</dbReference>
<dbReference type="AlphaFoldDB" id="A0AAD4PDZ7"/>
<feature type="region of interest" description="Disordered" evidence="1">
    <location>
        <begin position="224"/>
        <end position="264"/>
    </location>
</feature>
<evidence type="ECO:0000313" key="3">
    <source>
        <dbReference type="Proteomes" id="UP001190926"/>
    </source>
</evidence>